<dbReference type="PRINTS" id="PR01611">
    <property type="entry name" value="LIMPII"/>
</dbReference>
<evidence type="ECO:0000256" key="4">
    <source>
        <dbReference type="ARBA" id="ARBA00022989"/>
    </source>
</evidence>
<proteinExistence type="inferred from homology"/>
<evidence type="ECO:0000313" key="8">
    <source>
        <dbReference type="EMBL" id="GFS15820.1"/>
    </source>
</evidence>
<evidence type="ECO:0000256" key="3">
    <source>
        <dbReference type="ARBA" id="ARBA00022692"/>
    </source>
</evidence>
<comment type="subcellular location">
    <subcellularLocation>
        <location evidence="1">Membrane</location>
    </subcellularLocation>
</comment>
<keyword evidence="4 7" id="KW-1133">Transmembrane helix</keyword>
<keyword evidence="8" id="KW-0675">Receptor</keyword>
<dbReference type="EMBL" id="BMAT01009888">
    <property type="protein sequence ID" value="GFS15820.1"/>
    <property type="molecule type" value="Genomic_DNA"/>
</dbReference>
<dbReference type="InterPro" id="IPR005429">
    <property type="entry name" value="LimpII"/>
</dbReference>
<feature type="transmembrane region" description="Helical" evidence="7">
    <location>
        <begin position="401"/>
        <end position="420"/>
    </location>
</feature>
<keyword evidence="9" id="KW-1185">Reference proteome</keyword>
<accession>A0AAV4J0P7</accession>
<evidence type="ECO:0000256" key="2">
    <source>
        <dbReference type="ARBA" id="ARBA00010532"/>
    </source>
</evidence>
<evidence type="ECO:0000256" key="7">
    <source>
        <dbReference type="SAM" id="Phobius"/>
    </source>
</evidence>
<dbReference type="InterPro" id="IPR002159">
    <property type="entry name" value="CD36_fam"/>
</dbReference>
<keyword evidence="5 7" id="KW-0472">Membrane</keyword>
<reference evidence="8 9" key="1">
    <citation type="journal article" date="2021" name="Elife">
        <title>Chloroplast acquisition without the gene transfer in kleptoplastic sea slugs, Plakobranchus ocellatus.</title>
        <authorList>
            <person name="Maeda T."/>
            <person name="Takahashi S."/>
            <person name="Yoshida T."/>
            <person name="Shimamura S."/>
            <person name="Takaki Y."/>
            <person name="Nagai Y."/>
            <person name="Toyoda A."/>
            <person name="Suzuki Y."/>
            <person name="Arimoto A."/>
            <person name="Ishii H."/>
            <person name="Satoh N."/>
            <person name="Nishiyama T."/>
            <person name="Hasebe M."/>
            <person name="Maruyama T."/>
            <person name="Minagawa J."/>
            <person name="Obokata J."/>
            <person name="Shigenobu S."/>
        </authorList>
    </citation>
    <scope>NUCLEOTIDE SEQUENCE [LARGE SCALE GENOMIC DNA]</scope>
</reference>
<dbReference type="Pfam" id="PF01130">
    <property type="entry name" value="CD36"/>
    <property type="match status" value="1"/>
</dbReference>
<protein>
    <submittedName>
        <fullName evidence="8">Scavenger receptor class B, member 2</fullName>
    </submittedName>
</protein>
<evidence type="ECO:0000256" key="5">
    <source>
        <dbReference type="ARBA" id="ARBA00023136"/>
    </source>
</evidence>
<comment type="similarity">
    <text evidence="2">Belongs to the CD36 family.</text>
</comment>
<dbReference type="AlphaFoldDB" id="A0AAV4J0P7"/>
<dbReference type="GO" id="GO:0005044">
    <property type="term" value="F:scavenger receptor activity"/>
    <property type="evidence" value="ECO:0007669"/>
    <property type="project" value="InterPro"/>
</dbReference>
<evidence type="ECO:0000313" key="9">
    <source>
        <dbReference type="Proteomes" id="UP000762676"/>
    </source>
</evidence>
<evidence type="ECO:0000256" key="6">
    <source>
        <dbReference type="ARBA" id="ARBA00023180"/>
    </source>
</evidence>
<dbReference type="GO" id="GO:0005764">
    <property type="term" value="C:lysosome"/>
    <property type="evidence" value="ECO:0007669"/>
    <property type="project" value="InterPro"/>
</dbReference>
<dbReference type="PANTHER" id="PTHR11923">
    <property type="entry name" value="SCAVENGER RECEPTOR CLASS B TYPE-1 SR-B1"/>
    <property type="match status" value="1"/>
</dbReference>
<keyword evidence="3 7" id="KW-0812">Transmembrane</keyword>
<dbReference type="PRINTS" id="PR01609">
    <property type="entry name" value="CD36FAMILY"/>
</dbReference>
<sequence length="449" mass="50364">MGFAADDWLTGPVSPSAILDCLRYWLRSPERAAGMITPIDFCREKREKKEITYYGNGTVSYKEDQWFEFDRHMSAGPEEDTFTNVNLPMLTIINLLRYEFMPLKLLVDTMFDVFNETLFLKLSVKDILWGYPDNLLKEAQKIASVFNVTLPIPEKFGLFYQKNGTDDGVYLIDSGIQGISHFGQIYFWNGQKKLDYWNSGIANAINGSDGTLYPPWTDTSDTKFLFSSDLCRSLGMDYRHSVNVKGIPLDQFVAPDYTFGNVSTNPYNAGFCTPPGNCLPAGLLNVSACRSGAPVVMSMPHFLGCDPGVQDYVQGIHPIREDHESHIDVEPITGVVMRAAKRLQINTHLDKVSGFNATKNLKTFYMPVLWLNESAEIGADDAHKFKSQVLDMLKITDVVKYGLIALGGFLVLCVLGIVVVRRMRQGESGQLRVNTDDDEPLLMPNGNIR</sequence>
<organism evidence="8 9">
    <name type="scientific">Elysia marginata</name>
    <dbReference type="NCBI Taxonomy" id="1093978"/>
    <lineage>
        <taxon>Eukaryota</taxon>
        <taxon>Metazoa</taxon>
        <taxon>Spiralia</taxon>
        <taxon>Lophotrochozoa</taxon>
        <taxon>Mollusca</taxon>
        <taxon>Gastropoda</taxon>
        <taxon>Heterobranchia</taxon>
        <taxon>Euthyneura</taxon>
        <taxon>Panpulmonata</taxon>
        <taxon>Sacoglossa</taxon>
        <taxon>Placobranchoidea</taxon>
        <taxon>Plakobranchidae</taxon>
        <taxon>Elysia</taxon>
    </lineage>
</organism>
<evidence type="ECO:0000256" key="1">
    <source>
        <dbReference type="ARBA" id="ARBA00004370"/>
    </source>
</evidence>
<dbReference type="Proteomes" id="UP000762676">
    <property type="component" value="Unassembled WGS sequence"/>
</dbReference>
<name>A0AAV4J0P7_9GAST</name>
<dbReference type="PANTHER" id="PTHR11923:SF51">
    <property type="entry name" value="LYSOSOME MEMBRANE PROTEIN 2"/>
    <property type="match status" value="1"/>
</dbReference>
<keyword evidence="6" id="KW-0325">Glycoprotein</keyword>
<gene>
    <name evidence="8" type="ORF">ElyMa_004942800</name>
</gene>
<comment type="caution">
    <text evidence="8">The sequence shown here is derived from an EMBL/GenBank/DDBJ whole genome shotgun (WGS) entry which is preliminary data.</text>
</comment>
<dbReference type="GO" id="GO:0016020">
    <property type="term" value="C:membrane"/>
    <property type="evidence" value="ECO:0007669"/>
    <property type="project" value="UniProtKB-SubCell"/>
</dbReference>